<evidence type="ECO:0000313" key="1">
    <source>
        <dbReference type="EMBL" id="KAG0426414.1"/>
    </source>
</evidence>
<accession>A0AC60PYM6</accession>
<dbReference type="EMBL" id="JABSTQ010009721">
    <property type="protein sequence ID" value="KAG0426414.1"/>
    <property type="molecule type" value="Genomic_DNA"/>
</dbReference>
<protein>
    <submittedName>
        <fullName evidence="1">Uncharacterized protein</fullName>
    </submittedName>
</protein>
<gene>
    <name evidence="1" type="ORF">HPB47_026481</name>
</gene>
<name>A0AC60PYM6_IXOPE</name>
<dbReference type="Proteomes" id="UP000805193">
    <property type="component" value="Unassembled WGS sequence"/>
</dbReference>
<sequence>MAASENQLHTAVPIAAVRRVERRETRAAGDEPWAAMMTMDSCSTDQSIGELDSLSCNDDVHENFVEEYSVRVEVYETEVTGSSSAGSAPVIKISAPFTKSARPQVGQRTVCCYVHDDMKTSLKQAWGCTDLSIVHKILPPQQGNNAWTPVRPKCTEPMLREVYVSPCERYQGTISSMDAACRPMEPVGPVKLEQAMSIPRKARLTPSTVKLSTSRNPRCSVHKQTQTSPSQLELPNILKSLVDWIAFICQNPGAHTTDVLTKAKYLPHATSSQPGVTQSLQELLRTDSAVWWKLARQFHEGIAQFPRQVTEASASGRQKSYGTFQPRARMGGEGECAATRNENWKTKRPPVQRTELPRRLSSRLDLCIGANPCIDLEKDLVPQMNGSVVGHRRSCPIF</sequence>
<organism evidence="1 2">
    <name type="scientific">Ixodes persulcatus</name>
    <name type="common">Taiga tick</name>
    <dbReference type="NCBI Taxonomy" id="34615"/>
    <lineage>
        <taxon>Eukaryota</taxon>
        <taxon>Metazoa</taxon>
        <taxon>Ecdysozoa</taxon>
        <taxon>Arthropoda</taxon>
        <taxon>Chelicerata</taxon>
        <taxon>Arachnida</taxon>
        <taxon>Acari</taxon>
        <taxon>Parasitiformes</taxon>
        <taxon>Ixodida</taxon>
        <taxon>Ixodoidea</taxon>
        <taxon>Ixodidae</taxon>
        <taxon>Ixodinae</taxon>
        <taxon>Ixodes</taxon>
    </lineage>
</organism>
<keyword evidence="2" id="KW-1185">Reference proteome</keyword>
<proteinExistence type="predicted"/>
<reference evidence="1 2" key="1">
    <citation type="journal article" date="2020" name="Cell">
        <title>Large-Scale Comparative Analyses of Tick Genomes Elucidate Their Genetic Diversity and Vector Capacities.</title>
        <authorList>
            <consortium name="Tick Genome and Microbiome Consortium (TIGMIC)"/>
            <person name="Jia N."/>
            <person name="Wang J."/>
            <person name="Shi W."/>
            <person name="Du L."/>
            <person name="Sun Y."/>
            <person name="Zhan W."/>
            <person name="Jiang J.F."/>
            <person name="Wang Q."/>
            <person name="Zhang B."/>
            <person name="Ji P."/>
            <person name="Bell-Sakyi L."/>
            <person name="Cui X.M."/>
            <person name="Yuan T.T."/>
            <person name="Jiang B.G."/>
            <person name="Yang W.F."/>
            <person name="Lam T.T."/>
            <person name="Chang Q.C."/>
            <person name="Ding S.J."/>
            <person name="Wang X.J."/>
            <person name="Zhu J.G."/>
            <person name="Ruan X.D."/>
            <person name="Zhao L."/>
            <person name="Wei J.T."/>
            <person name="Ye R.Z."/>
            <person name="Que T.C."/>
            <person name="Du C.H."/>
            <person name="Zhou Y.H."/>
            <person name="Cheng J.X."/>
            <person name="Dai P.F."/>
            <person name="Guo W.B."/>
            <person name="Han X.H."/>
            <person name="Huang E.J."/>
            <person name="Li L.F."/>
            <person name="Wei W."/>
            <person name="Gao Y.C."/>
            <person name="Liu J.Z."/>
            <person name="Shao H.Z."/>
            <person name="Wang X."/>
            <person name="Wang C.C."/>
            <person name="Yang T.C."/>
            <person name="Huo Q.B."/>
            <person name="Li W."/>
            <person name="Chen H.Y."/>
            <person name="Chen S.E."/>
            <person name="Zhou L.G."/>
            <person name="Ni X.B."/>
            <person name="Tian J.H."/>
            <person name="Sheng Y."/>
            <person name="Liu T."/>
            <person name="Pan Y.S."/>
            <person name="Xia L.Y."/>
            <person name="Li J."/>
            <person name="Zhao F."/>
            <person name="Cao W.C."/>
        </authorList>
    </citation>
    <scope>NUCLEOTIDE SEQUENCE [LARGE SCALE GENOMIC DNA]</scope>
    <source>
        <strain evidence="1">Iper-2018</strain>
    </source>
</reference>
<evidence type="ECO:0000313" key="2">
    <source>
        <dbReference type="Proteomes" id="UP000805193"/>
    </source>
</evidence>
<comment type="caution">
    <text evidence="1">The sequence shown here is derived from an EMBL/GenBank/DDBJ whole genome shotgun (WGS) entry which is preliminary data.</text>
</comment>